<gene>
    <name evidence="2" type="ORF">CPSG_05096</name>
</gene>
<dbReference type="AlphaFoldDB" id="E9D666"/>
<accession>E9D666</accession>
<evidence type="ECO:0000313" key="3">
    <source>
        <dbReference type="Proteomes" id="UP000002497"/>
    </source>
</evidence>
<evidence type="ECO:0000313" key="2">
    <source>
        <dbReference type="EMBL" id="EFW18410.1"/>
    </source>
</evidence>
<sequence>MNLLLGILIIESCSSLPHPKPPPFQARLISSWSSSSFCPIAEFVDDGTLCTSIRCTEGLTFPLIRPGDGLRMQLARCLPSDNISMLPSFHFDLDWSYIGEVFLSMTV</sequence>
<dbReference type="EMBL" id="GL636492">
    <property type="protein sequence ID" value="EFW18410.1"/>
    <property type="molecule type" value="Genomic_DNA"/>
</dbReference>
<keyword evidence="3" id="KW-1185">Reference proteome</keyword>
<keyword evidence="1" id="KW-0732">Signal</keyword>
<evidence type="ECO:0000256" key="1">
    <source>
        <dbReference type="SAM" id="SignalP"/>
    </source>
</evidence>
<organism evidence="3">
    <name type="scientific">Coccidioides posadasii (strain RMSCC 757 / Silveira)</name>
    <name type="common">Valley fever fungus</name>
    <dbReference type="NCBI Taxonomy" id="443226"/>
    <lineage>
        <taxon>Eukaryota</taxon>
        <taxon>Fungi</taxon>
        <taxon>Dikarya</taxon>
        <taxon>Ascomycota</taxon>
        <taxon>Pezizomycotina</taxon>
        <taxon>Eurotiomycetes</taxon>
        <taxon>Eurotiomycetidae</taxon>
        <taxon>Onygenales</taxon>
        <taxon>Onygenaceae</taxon>
        <taxon>Coccidioides</taxon>
    </lineage>
</organism>
<name>E9D666_COCPS</name>
<protein>
    <submittedName>
        <fullName evidence="2">Uncharacterized protein</fullName>
    </submittedName>
</protein>
<feature type="signal peptide" evidence="1">
    <location>
        <begin position="1"/>
        <end position="15"/>
    </location>
</feature>
<dbReference type="VEuPathDB" id="FungiDB:CPSG_05096"/>
<feature type="chain" id="PRO_5013402173" evidence="1">
    <location>
        <begin position="16"/>
        <end position="107"/>
    </location>
</feature>
<reference evidence="3" key="2">
    <citation type="submission" date="2010-03" db="EMBL/GenBank/DDBJ databases">
        <title>The genome sequence of Coccidioides posadasii strain Silveira.</title>
        <authorList>
            <consortium name="The Broad Institute Genome Sequencing Center for Infectious Disease"/>
            <person name="Neafsey D."/>
            <person name="Orbach M."/>
            <person name="Henn M.R."/>
            <person name="Cole G.T."/>
            <person name="Galgiani J."/>
            <person name="Gardner M.J."/>
            <person name="Kirkland T.N."/>
            <person name="Taylor J.W."/>
            <person name="Young S.K."/>
            <person name="Zeng Q."/>
            <person name="Koehrsen M."/>
            <person name="Alvarado L."/>
            <person name="Berlin A."/>
            <person name="Borenstein D."/>
            <person name="Chapman S.B."/>
            <person name="Chen Z."/>
            <person name="Engels R."/>
            <person name="Freedman E."/>
            <person name="Gellesch M."/>
            <person name="Goldberg J."/>
            <person name="Griggs A."/>
            <person name="Gujja S."/>
            <person name="Heilman E."/>
            <person name="Heiman D."/>
            <person name="Howarth C."/>
            <person name="Jen D."/>
            <person name="Larson L."/>
            <person name="Mehta T."/>
            <person name="Neiman D."/>
            <person name="Park D."/>
            <person name="Pearson M."/>
            <person name="Richards J."/>
            <person name="Roberts A."/>
            <person name="Saif S."/>
            <person name="Shea T."/>
            <person name="Shenoy N."/>
            <person name="Sisk P."/>
            <person name="Stolte C."/>
            <person name="Sykes S."/>
            <person name="Walk T."/>
            <person name="White J."/>
            <person name="Yandava C."/>
            <person name="Haas B."/>
            <person name="Nusbaum C."/>
            <person name="Birren B."/>
        </authorList>
    </citation>
    <scope>NUCLEOTIDE SEQUENCE [LARGE SCALE GENOMIC DNA]</scope>
    <source>
        <strain evidence="3">RMSCC 757 / Silveira</strain>
    </source>
</reference>
<dbReference type="Proteomes" id="UP000002497">
    <property type="component" value="Unassembled WGS sequence"/>
</dbReference>
<reference evidence="3" key="1">
    <citation type="journal article" date="2010" name="Genome Res.">
        <title>Population genomic sequencing of Coccidioides fungi reveals recent hybridization and transposon control.</title>
        <authorList>
            <person name="Neafsey D.E."/>
            <person name="Barker B.M."/>
            <person name="Sharpton T.J."/>
            <person name="Stajich J.E."/>
            <person name="Park D.J."/>
            <person name="Whiston E."/>
            <person name="Hung C.-Y."/>
            <person name="McMahan C."/>
            <person name="White J."/>
            <person name="Sykes S."/>
            <person name="Heiman D."/>
            <person name="Young S."/>
            <person name="Zeng Q."/>
            <person name="Abouelleil A."/>
            <person name="Aftuck L."/>
            <person name="Bessette D."/>
            <person name="Brown A."/>
            <person name="FitzGerald M."/>
            <person name="Lui A."/>
            <person name="Macdonald J.P."/>
            <person name="Priest M."/>
            <person name="Orbach M.J."/>
            <person name="Galgiani J.N."/>
            <person name="Kirkland T.N."/>
            <person name="Cole G.T."/>
            <person name="Birren B.W."/>
            <person name="Henn M.R."/>
            <person name="Taylor J.W."/>
            <person name="Rounsley S.D."/>
        </authorList>
    </citation>
    <scope>NUCLEOTIDE SEQUENCE [LARGE SCALE GENOMIC DNA]</scope>
    <source>
        <strain evidence="3">RMSCC 757 / Silveira</strain>
    </source>
</reference>
<dbReference type="HOGENOM" id="CLU_2209804_0_0_1"/>
<proteinExistence type="predicted"/>